<evidence type="ECO:0000313" key="3">
    <source>
        <dbReference type="EMBL" id="GFR11928.1"/>
    </source>
</evidence>
<feature type="region of interest" description="Disordered" evidence="2">
    <location>
        <begin position="37"/>
        <end position="82"/>
    </location>
</feature>
<keyword evidence="1" id="KW-0694">RNA-binding</keyword>
<name>A0A8X6GWQ5_TRICU</name>
<sequence length="341" mass="40592">MNPEEKKRLANEKRLKAIQDWKNRKQQPIKVEAKAVRKTYDEPEVKSNDKNKLTLFDSDGEDNYENDFNIRPQFEGEKGQKLLERNSYLSSRFKLDERFKEDDDEEIPKIPVTEEQEEKIKNMKILESILGYEVVEKYNTEGQKLMKRNKMVRFDPEDKNASELLETPVEKPPKEPRKKQKVEEKTEEKEIPVSSERYIEVNANLKDLLHSSAPTFSLSEKFSNEIENVNDFSFSFPTKEDLQSNKEIQKDYIKTPVTLQDTKNIFEDGKKFLFFISEDDEMLKEGVEFFRRKESLNELYEKCNQRKVGVQELFKRKRKIFEKGSAPKSKRENENRRYGRK</sequence>
<reference evidence="3" key="1">
    <citation type="submission" date="2020-07" db="EMBL/GenBank/DDBJ databases">
        <title>Multicomponent nature underlies the extraordinary mechanical properties of spider dragline silk.</title>
        <authorList>
            <person name="Kono N."/>
            <person name="Nakamura H."/>
            <person name="Mori M."/>
            <person name="Yoshida Y."/>
            <person name="Ohtoshi R."/>
            <person name="Malay A.D."/>
            <person name="Moran D.A.P."/>
            <person name="Tomita M."/>
            <person name="Numata K."/>
            <person name="Arakawa K."/>
        </authorList>
    </citation>
    <scope>NUCLEOTIDE SEQUENCE</scope>
</reference>
<dbReference type="GO" id="GO:0003723">
    <property type="term" value="F:RNA binding"/>
    <property type="evidence" value="ECO:0007669"/>
    <property type="project" value="UniProtKB-KW"/>
</dbReference>
<evidence type="ECO:0000256" key="1">
    <source>
        <dbReference type="ARBA" id="ARBA00022884"/>
    </source>
</evidence>
<organism evidence="3 4">
    <name type="scientific">Trichonephila clavata</name>
    <name type="common">Joro spider</name>
    <name type="synonym">Nephila clavata</name>
    <dbReference type="NCBI Taxonomy" id="2740835"/>
    <lineage>
        <taxon>Eukaryota</taxon>
        <taxon>Metazoa</taxon>
        <taxon>Ecdysozoa</taxon>
        <taxon>Arthropoda</taxon>
        <taxon>Chelicerata</taxon>
        <taxon>Arachnida</taxon>
        <taxon>Araneae</taxon>
        <taxon>Araneomorphae</taxon>
        <taxon>Entelegynae</taxon>
        <taxon>Araneoidea</taxon>
        <taxon>Nephilidae</taxon>
        <taxon>Trichonephila</taxon>
    </lineage>
</organism>
<evidence type="ECO:0000313" key="4">
    <source>
        <dbReference type="Proteomes" id="UP000887116"/>
    </source>
</evidence>
<dbReference type="AlphaFoldDB" id="A0A8X6GWQ5"/>
<dbReference type="PANTHER" id="PTHR48029">
    <property type="entry name" value="NUCLEOLAR PROTEIN 8"/>
    <property type="match status" value="1"/>
</dbReference>
<protein>
    <submittedName>
        <fullName evidence="3">Uncharacterized protein</fullName>
    </submittedName>
</protein>
<feature type="compositionally biased region" description="Basic and acidic residues" evidence="2">
    <location>
        <begin position="37"/>
        <end position="52"/>
    </location>
</feature>
<dbReference type="Proteomes" id="UP000887116">
    <property type="component" value="Unassembled WGS sequence"/>
</dbReference>
<feature type="compositionally biased region" description="Basic and acidic residues" evidence="2">
    <location>
        <begin position="168"/>
        <end position="189"/>
    </location>
</feature>
<feature type="region of interest" description="Disordered" evidence="2">
    <location>
        <begin position="156"/>
        <end position="189"/>
    </location>
</feature>
<proteinExistence type="predicted"/>
<dbReference type="OrthoDB" id="6432345at2759"/>
<accession>A0A8X6GWQ5</accession>
<evidence type="ECO:0000256" key="2">
    <source>
        <dbReference type="SAM" id="MobiDB-lite"/>
    </source>
</evidence>
<keyword evidence="4" id="KW-1185">Reference proteome</keyword>
<gene>
    <name evidence="3" type="primary">AVEN_35393_1</name>
    <name evidence="3" type="ORF">TNCT_510821</name>
</gene>
<dbReference type="EMBL" id="BMAO01016881">
    <property type="protein sequence ID" value="GFR11928.1"/>
    <property type="molecule type" value="Genomic_DNA"/>
</dbReference>
<comment type="caution">
    <text evidence="3">The sequence shown here is derived from an EMBL/GenBank/DDBJ whole genome shotgun (WGS) entry which is preliminary data.</text>
</comment>
<dbReference type="PANTHER" id="PTHR48029:SF1">
    <property type="entry name" value="NUCLEOLAR PROTEIN 8"/>
    <property type="match status" value="1"/>
</dbReference>